<evidence type="ECO:0000313" key="2">
    <source>
        <dbReference type="Proteomes" id="UP001156882"/>
    </source>
</evidence>
<sequence>MKANAGSLTYNMSLPGTGVPADVDFGGLKFLRNSCPNGLQPQVLTEAEGDYLRLCVQKDAYLAATDGEPSERDRCELRDSKVKLGTAGEYSFDLRIEKPFPIVDARLVVAQIKAPYYDGDGGSPLFALRFERGNYFATVEHLYETKDVEFKDGKEISKYLTSFDGRSCSTGSARAFDHHFFGNSIADAKELQIRAIFATNGLPLPDFVEEQFSLCTSGVKVEAYEDLPQTPYEWHRFRLCVAPTKVKDYAGIVELYVSKPNGSESRLVARATGEFGHRGYEDPEHNTGPIPSEAYQYFKVGPYRDKVRLWGSDPVAIHVRNISRRAWPEGERFHSQAVMV</sequence>
<gene>
    <name evidence="1" type="ORF">GCM10007874_45120</name>
</gene>
<name>A0ABQ6CNV4_9HYPH</name>
<reference evidence="2" key="1">
    <citation type="journal article" date="2019" name="Int. J. Syst. Evol. Microbiol.">
        <title>The Global Catalogue of Microorganisms (GCM) 10K type strain sequencing project: providing services to taxonomists for standard genome sequencing and annotation.</title>
        <authorList>
            <consortium name="The Broad Institute Genomics Platform"/>
            <consortium name="The Broad Institute Genome Sequencing Center for Infectious Disease"/>
            <person name="Wu L."/>
            <person name="Ma J."/>
        </authorList>
    </citation>
    <scope>NUCLEOTIDE SEQUENCE [LARGE SCALE GENOMIC DNA]</scope>
    <source>
        <strain evidence="2">NBRC 101365</strain>
    </source>
</reference>
<dbReference type="EMBL" id="BSPC01000051">
    <property type="protein sequence ID" value="GLS21495.1"/>
    <property type="molecule type" value="Genomic_DNA"/>
</dbReference>
<protein>
    <submittedName>
        <fullName evidence="1">Uncharacterized protein</fullName>
    </submittedName>
</protein>
<organism evidence="1 2">
    <name type="scientific">Labrys miyagiensis</name>
    <dbReference type="NCBI Taxonomy" id="346912"/>
    <lineage>
        <taxon>Bacteria</taxon>
        <taxon>Pseudomonadati</taxon>
        <taxon>Pseudomonadota</taxon>
        <taxon>Alphaproteobacteria</taxon>
        <taxon>Hyphomicrobiales</taxon>
        <taxon>Xanthobacteraceae</taxon>
        <taxon>Labrys</taxon>
    </lineage>
</organism>
<dbReference type="RefSeq" id="WP_284314534.1">
    <property type="nucleotide sequence ID" value="NZ_BSPC01000051.1"/>
</dbReference>
<keyword evidence="2" id="KW-1185">Reference proteome</keyword>
<dbReference type="Proteomes" id="UP001156882">
    <property type="component" value="Unassembled WGS sequence"/>
</dbReference>
<accession>A0ABQ6CNV4</accession>
<dbReference type="InterPro" id="IPR025975">
    <property type="entry name" value="Polysacc_lyase"/>
</dbReference>
<dbReference type="Pfam" id="PF14099">
    <property type="entry name" value="Polysacc_lyase"/>
    <property type="match status" value="1"/>
</dbReference>
<comment type="caution">
    <text evidence="1">The sequence shown here is derived from an EMBL/GenBank/DDBJ whole genome shotgun (WGS) entry which is preliminary data.</text>
</comment>
<proteinExistence type="predicted"/>
<evidence type="ECO:0000313" key="1">
    <source>
        <dbReference type="EMBL" id="GLS21495.1"/>
    </source>
</evidence>
<dbReference type="Gene3D" id="2.60.120.200">
    <property type="match status" value="1"/>
</dbReference>